<gene>
    <name evidence="2" type="ORF">HGRIS_012312</name>
</gene>
<protein>
    <submittedName>
        <fullName evidence="2">Uncharacterized protein</fullName>
    </submittedName>
</protein>
<feature type="chain" id="PRO_5045673661" evidence="1">
    <location>
        <begin position="20"/>
        <end position="316"/>
    </location>
</feature>
<organism evidence="2 3">
    <name type="scientific">Hohenbuehelia grisea</name>
    <dbReference type="NCBI Taxonomy" id="104357"/>
    <lineage>
        <taxon>Eukaryota</taxon>
        <taxon>Fungi</taxon>
        <taxon>Dikarya</taxon>
        <taxon>Basidiomycota</taxon>
        <taxon>Agaricomycotina</taxon>
        <taxon>Agaricomycetes</taxon>
        <taxon>Agaricomycetidae</taxon>
        <taxon>Agaricales</taxon>
        <taxon>Pleurotineae</taxon>
        <taxon>Pleurotaceae</taxon>
        <taxon>Hohenbuehelia</taxon>
    </lineage>
</organism>
<accession>A0ABR3IRU7</accession>
<proteinExistence type="predicted"/>
<name>A0ABR3IRU7_9AGAR</name>
<reference evidence="3" key="1">
    <citation type="submission" date="2024-06" db="EMBL/GenBank/DDBJ databases">
        <title>Multi-omics analyses provide insights into the biosynthesis of the anticancer antibiotic pleurotin in Hohenbuehelia grisea.</title>
        <authorList>
            <person name="Weaver J.A."/>
            <person name="Alberti F."/>
        </authorList>
    </citation>
    <scope>NUCLEOTIDE SEQUENCE [LARGE SCALE GENOMIC DNA]</scope>
    <source>
        <strain evidence="3">T-177</strain>
    </source>
</reference>
<dbReference type="Proteomes" id="UP001556367">
    <property type="component" value="Unassembled WGS sequence"/>
</dbReference>
<evidence type="ECO:0000313" key="3">
    <source>
        <dbReference type="Proteomes" id="UP001556367"/>
    </source>
</evidence>
<comment type="caution">
    <text evidence="2">The sequence shown here is derived from an EMBL/GenBank/DDBJ whole genome shotgun (WGS) entry which is preliminary data.</text>
</comment>
<feature type="signal peptide" evidence="1">
    <location>
        <begin position="1"/>
        <end position="19"/>
    </location>
</feature>
<keyword evidence="1" id="KW-0732">Signal</keyword>
<evidence type="ECO:0000256" key="1">
    <source>
        <dbReference type="SAM" id="SignalP"/>
    </source>
</evidence>
<dbReference type="EMBL" id="JASNQZ010000015">
    <property type="protein sequence ID" value="KAL0946037.1"/>
    <property type="molecule type" value="Genomic_DNA"/>
</dbReference>
<evidence type="ECO:0000313" key="2">
    <source>
        <dbReference type="EMBL" id="KAL0946037.1"/>
    </source>
</evidence>
<keyword evidence="3" id="KW-1185">Reference proteome</keyword>
<sequence>MCVRIRFGVLFCLATIVKRANINKNRLFSPRPPPLGVVKNLLRHPPPTTIQRTANKMTPASNNKTTTLSDVFSGFLKSISSWFGSNKKKIVISEPWIRSWHRIPPVPMSLNGDSRQQADEDKTSTVTRYPSSYWINAPLLSTAIDIHLVFLPNLDIPQPSRLMALTHLTLLPRYPMSPDELLQLLHSVPQLLELDLFWALSGYDGKSQRTKIHLPCLRRLFIVESKDSIRNIHRFLPYLNAPWHMTLQICNNFYHQDRGNLEWGCAAWRRRMWPAYAREHGLEGWLEVPLDLSIQWRDEPDPALAPRHVLNAQGPL</sequence>